<evidence type="ECO:0000313" key="3">
    <source>
        <dbReference type="Proteomes" id="UP001385951"/>
    </source>
</evidence>
<dbReference type="Gene3D" id="3.20.20.80">
    <property type="entry name" value="Glycosidases"/>
    <property type="match status" value="1"/>
</dbReference>
<evidence type="ECO:0000256" key="1">
    <source>
        <dbReference type="SAM" id="SignalP"/>
    </source>
</evidence>
<name>A0AAW0GGY2_9APHY</name>
<gene>
    <name evidence="2" type="ORF">QCA50_007210</name>
</gene>
<evidence type="ECO:0008006" key="4">
    <source>
        <dbReference type="Google" id="ProtNLM"/>
    </source>
</evidence>
<dbReference type="Proteomes" id="UP001385951">
    <property type="component" value="Unassembled WGS sequence"/>
</dbReference>
<keyword evidence="3" id="KW-1185">Reference proteome</keyword>
<accession>A0AAW0GGY2</accession>
<dbReference type="GO" id="GO:0051118">
    <property type="term" value="F:glucan endo-1,3-alpha-glucosidase activity"/>
    <property type="evidence" value="ECO:0007669"/>
    <property type="project" value="InterPro"/>
</dbReference>
<reference evidence="2 3" key="1">
    <citation type="submission" date="2022-09" db="EMBL/GenBank/DDBJ databases">
        <authorList>
            <person name="Palmer J.M."/>
        </authorList>
    </citation>
    <scope>NUCLEOTIDE SEQUENCE [LARGE SCALE GENOMIC DNA]</scope>
    <source>
        <strain evidence="2 3">DSM 7382</strain>
    </source>
</reference>
<dbReference type="Pfam" id="PF03659">
    <property type="entry name" value="Glyco_hydro_71"/>
    <property type="match status" value="1"/>
</dbReference>
<dbReference type="AlphaFoldDB" id="A0AAW0GGY2"/>
<dbReference type="EMBL" id="JASBNA010000008">
    <property type="protein sequence ID" value="KAK7689418.1"/>
    <property type="molecule type" value="Genomic_DNA"/>
</dbReference>
<dbReference type="InterPro" id="IPR005197">
    <property type="entry name" value="Glyco_hydro_71"/>
</dbReference>
<feature type="signal peptide" evidence="1">
    <location>
        <begin position="1"/>
        <end position="24"/>
    </location>
</feature>
<sequence length="503" mass="55375">MLSSLSYLSEALLLSALLATPSNSLPQAGFLGEIETAFDNIFGQSVDVTKTGASVNITRPSITIRPSMPIPTNSIPANLTNPTNPPITSNVTVSKNLVFAHHIVGNTYNYTVQTWQNDISLAASKGIDAFALNIGRDSWESGQVSNAYSAAKSLNTTFKLFISFDMTSLPCASTNDAATIRNYVNSYAAHPNQLQYNNSAFISTFAGESCTFGAASVDQGWTNTVKKNLNSTYFVPSFFVDPATFSKYTVMDGAFNWNSGWPVGNTSITFQSDQTYLANLQNRTYMAGVSPWFFTHYSPQTYNKNFIYRSDDWLFAQRWELLIQNRTQVPFAQVITWNDYGESHYVGPVEGVQPMSQAWVNGFDHQGWLDLMKYYITAYKTGIYPAVTKDRVFTWARLYPAAANSTDPVGKPDNWQWTQDYLWTVSILSAPANVTQTCGNSTSTTAVPAGLSKLKLPLMTNCSVKVVVNRGNTTSLTFEPTGFNFSTSPPSYNFNAFVAASPA</sequence>
<evidence type="ECO:0000313" key="2">
    <source>
        <dbReference type="EMBL" id="KAK7689418.1"/>
    </source>
</evidence>
<feature type="chain" id="PRO_5043967904" description="Glycoside hydrolase family 71 protein" evidence="1">
    <location>
        <begin position="25"/>
        <end position="503"/>
    </location>
</feature>
<dbReference type="CDD" id="cd11577">
    <property type="entry name" value="GH71"/>
    <property type="match status" value="1"/>
</dbReference>
<proteinExistence type="predicted"/>
<protein>
    <recommendedName>
        <fullName evidence="4">Glycoside hydrolase family 71 protein</fullName>
    </recommendedName>
</protein>
<keyword evidence="1" id="KW-0732">Signal</keyword>
<comment type="caution">
    <text evidence="2">The sequence shown here is derived from an EMBL/GenBank/DDBJ whole genome shotgun (WGS) entry which is preliminary data.</text>
</comment>
<organism evidence="2 3">
    <name type="scientific">Cerrena zonata</name>
    <dbReference type="NCBI Taxonomy" id="2478898"/>
    <lineage>
        <taxon>Eukaryota</taxon>
        <taxon>Fungi</taxon>
        <taxon>Dikarya</taxon>
        <taxon>Basidiomycota</taxon>
        <taxon>Agaricomycotina</taxon>
        <taxon>Agaricomycetes</taxon>
        <taxon>Polyporales</taxon>
        <taxon>Cerrenaceae</taxon>
        <taxon>Cerrena</taxon>
    </lineage>
</organism>